<comment type="caution">
    <text evidence="3">The sequence shown here is derived from an EMBL/GenBank/DDBJ whole genome shotgun (WGS) entry which is preliminary data.</text>
</comment>
<dbReference type="EMBL" id="JAADJZ010000031">
    <property type="protein sequence ID" value="KAF2865794.1"/>
    <property type="molecule type" value="Genomic_DNA"/>
</dbReference>
<accession>A0A7C8HZ45</accession>
<dbReference type="Gene3D" id="3.30.40.10">
    <property type="entry name" value="Zinc/RING finger domain, C3HC4 (zinc finger)"/>
    <property type="match status" value="1"/>
</dbReference>
<evidence type="ECO:0000259" key="2">
    <source>
        <dbReference type="PROSITE" id="PS50089"/>
    </source>
</evidence>
<reference evidence="3 4" key="1">
    <citation type="submission" date="2020-01" db="EMBL/GenBank/DDBJ databases">
        <authorList>
            <consortium name="DOE Joint Genome Institute"/>
            <person name="Haridas S."/>
            <person name="Albert R."/>
            <person name="Binder M."/>
            <person name="Bloem J."/>
            <person name="Labutti K."/>
            <person name="Salamov A."/>
            <person name="Andreopoulos B."/>
            <person name="Baker S.E."/>
            <person name="Barry K."/>
            <person name="Bills G."/>
            <person name="Bluhm B.H."/>
            <person name="Cannon C."/>
            <person name="Castanera R."/>
            <person name="Culley D.E."/>
            <person name="Daum C."/>
            <person name="Ezra D."/>
            <person name="Gonzalez J.B."/>
            <person name="Henrissat B."/>
            <person name="Kuo A."/>
            <person name="Liang C."/>
            <person name="Lipzen A."/>
            <person name="Lutzoni F."/>
            <person name="Magnuson J."/>
            <person name="Mondo S."/>
            <person name="Nolan M."/>
            <person name="Ohm R."/>
            <person name="Pangilinan J."/>
            <person name="Park H.-J.H."/>
            <person name="Ramirez L."/>
            <person name="Alfaro M."/>
            <person name="Sun H."/>
            <person name="Tritt A."/>
            <person name="Yoshinaga Y."/>
            <person name="Zwiers L.-H.L."/>
            <person name="Turgeon B.G."/>
            <person name="Goodwin S.B."/>
            <person name="Spatafora J.W."/>
            <person name="Crous P.W."/>
            <person name="Grigoriev I.V."/>
        </authorList>
    </citation>
    <scope>NUCLEOTIDE SEQUENCE [LARGE SCALE GENOMIC DNA]</scope>
    <source>
        <strain evidence="3 4">CBS 611.86</strain>
    </source>
</reference>
<gene>
    <name evidence="3" type="ORF">BDV95DRAFT_623551</name>
</gene>
<keyword evidence="4" id="KW-1185">Reference proteome</keyword>
<evidence type="ECO:0000313" key="4">
    <source>
        <dbReference type="Proteomes" id="UP000481861"/>
    </source>
</evidence>
<dbReference type="Proteomes" id="UP000481861">
    <property type="component" value="Unassembled WGS sequence"/>
</dbReference>
<dbReference type="OrthoDB" id="3946702at2759"/>
<sequence length="427" mass="48810">MSTNAPSIQIEGLGDLALADRARSPLGDLQDEARSIVYRVATALGLHAPILDHDDCELFNWAASQDLTTLDEENAVNCVNSMRRIVVRSNTAVLAAEYREEPAVINEAFKMCKAIAMFTRTLDYRAQKEPLIKFPDPCDMYQKPYKNSRIAQSSRVIAARLLWLEKKKANDEEPYLEANILTRYDPLELFNPLNDVNGQRYLNLDDTYTPLECDMFKRLVSSTTLARKVHQDPISLTYRIPQGVIDYCRSHGSRTHELRDYATPCTDEARSLAKPDSRCYVCHFSYGAEYSDELMTEPAVKTACGHIIGEVCLGEWVMDGNSTCPYCRTVLFSEEQGGNLANWPERTRLKWTEYVSAFEEFGVYDAQIDWYLLEYQPAITHDKEFLDLLYHLSSLAKRYEDAKEALREEQYFLHGMPPPSSSYVSFN</sequence>
<dbReference type="InterPro" id="IPR001841">
    <property type="entry name" value="Znf_RING"/>
</dbReference>
<evidence type="ECO:0000313" key="3">
    <source>
        <dbReference type="EMBL" id="KAF2865794.1"/>
    </source>
</evidence>
<protein>
    <recommendedName>
        <fullName evidence="2">RING-type domain-containing protein</fullName>
    </recommendedName>
</protein>
<dbReference type="PROSITE" id="PS50089">
    <property type="entry name" value="ZF_RING_2"/>
    <property type="match status" value="1"/>
</dbReference>
<dbReference type="InterPro" id="IPR013083">
    <property type="entry name" value="Znf_RING/FYVE/PHD"/>
</dbReference>
<keyword evidence="1" id="KW-0862">Zinc</keyword>
<evidence type="ECO:0000256" key="1">
    <source>
        <dbReference type="PROSITE-ProRule" id="PRU00175"/>
    </source>
</evidence>
<keyword evidence="1" id="KW-0479">Metal-binding</keyword>
<proteinExistence type="predicted"/>
<dbReference type="SUPFAM" id="SSF57850">
    <property type="entry name" value="RING/U-box"/>
    <property type="match status" value="1"/>
</dbReference>
<name>A0A7C8HZ45_9PLEO</name>
<dbReference type="AlphaFoldDB" id="A0A7C8HZ45"/>
<organism evidence="3 4">
    <name type="scientific">Massariosphaeria phaeospora</name>
    <dbReference type="NCBI Taxonomy" id="100035"/>
    <lineage>
        <taxon>Eukaryota</taxon>
        <taxon>Fungi</taxon>
        <taxon>Dikarya</taxon>
        <taxon>Ascomycota</taxon>
        <taxon>Pezizomycotina</taxon>
        <taxon>Dothideomycetes</taxon>
        <taxon>Pleosporomycetidae</taxon>
        <taxon>Pleosporales</taxon>
        <taxon>Pleosporales incertae sedis</taxon>
        <taxon>Massariosphaeria</taxon>
    </lineage>
</organism>
<dbReference type="GO" id="GO:0008270">
    <property type="term" value="F:zinc ion binding"/>
    <property type="evidence" value="ECO:0007669"/>
    <property type="project" value="UniProtKB-KW"/>
</dbReference>
<keyword evidence="1" id="KW-0863">Zinc-finger</keyword>
<feature type="domain" description="RING-type" evidence="2">
    <location>
        <begin position="279"/>
        <end position="328"/>
    </location>
</feature>